<reference evidence="1" key="2">
    <citation type="submission" date="2020-09" db="EMBL/GenBank/DDBJ databases">
        <authorList>
            <person name="Sun Q."/>
            <person name="Kim S."/>
        </authorList>
    </citation>
    <scope>NUCLEOTIDE SEQUENCE</scope>
    <source>
        <strain evidence="1">KCTC 42650</strain>
    </source>
</reference>
<dbReference type="AlphaFoldDB" id="A0A8J3GYC1"/>
<evidence type="ECO:0008006" key="3">
    <source>
        <dbReference type="Google" id="ProtNLM"/>
    </source>
</evidence>
<reference evidence="1" key="1">
    <citation type="journal article" date="2014" name="Int. J. Syst. Evol. Microbiol.">
        <title>Complete genome sequence of Corynebacterium casei LMG S-19264T (=DSM 44701T), isolated from a smear-ripened cheese.</title>
        <authorList>
            <consortium name="US DOE Joint Genome Institute (JGI-PGF)"/>
            <person name="Walter F."/>
            <person name="Albersmeier A."/>
            <person name="Kalinowski J."/>
            <person name="Ruckert C."/>
        </authorList>
    </citation>
    <scope>NUCLEOTIDE SEQUENCE</scope>
    <source>
        <strain evidence="1">KCTC 42650</strain>
    </source>
</reference>
<sequence>MRRLATVLVACSAFGLSGCLGLDSDLERAAVGAAIGCAAGEILVDGHCVAGAIVGAGVGVLSD</sequence>
<dbReference type="PROSITE" id="PS51257">
    <property type="entry name" value="PROKAR_LIPOPROTEIN"/>
    <property type="match status" value="1"/>
</dbReference>
<keyword evidence="2" id="KW-1185">Reference proteome</keyword>
<proteinExistence type="predicted"/>
<protein>
    <recommendedName>
        <fullName evidence="3">Glycine zipper 2TM domain-containing protein</fullName>
    </recommendedName>
</protein>
<dbReference type="Proteomes" id="UP000626220">
    <property type="component" value="Unassembled WGS sequence"/>
</dbReference>
<dbReference type="EMBL" id="BNCJ01000006">
    <property type="protein sequence ID" value="GHF52365.1"/>
    <property type="molecule type" value="Genomic_DNA"/>
</dbReference>
<accession>A0A8J3GYC1</accession>
<comment type="caution">
    <text evidence="1">The sequence shown here is derived from an EMBL/GenBank/DDBJ whole genome shotgun (WGS) entry which is preliminary data.</text>
</comment>
<dbReference type="RefSeq" id="WP_189680421.1">
    <property type="nucleotide sequence ID" value="NZ_BNCJ01000006.1"/>
</dbReference>
<evidence type="ECO:0000313" key="2">
    <source>
        <dbReference type="Proteomes" id="UP000626220"/>
    </source>
</evidence>
<name>A0A8J3GYC1_9RHOB</name>
<organism evidence="1 2">
    <name type="scientific">Seohaeicola zhoushanensis</name>
    <dbReference type="NCBI Taxonomy" id="1569283"/>
    <lineage>
        <taxon>Bacteria</taxon>
        <taxon>Pseudomonadati</taxon>
        <taxon>Pseudomonadota</taxon>
        <taxon>Alphaproteobacteria</taxon>
        <taxon>Rhodobacterales</taxon>
        <taxon>Roseobacteraceae</taxon>
        <taxon>Seohaeicola</taxon>
    </lineage>
</organism>
<evidence type="ECO:0000313" key="1">
    <source>
        <dbReference type="EMBL" id="GHF52365.1"/>
    </source>
</evidence>
<gene>
    <name evidence="1" type="ORF">GCM10017056_24880</name>
</gene>